<evidence type="ECO:0000313" key="9">
    <source>
        <dbReference type="EnsemblMetazoa" id="AFUN011903-PA"/>
    </source>
</evidence>
<dbReference type="AlphaFoldDB" id="A0A182S020"/>
<feature type="compositionally biased region" description="Low complexity" evidence="7">
    <location>
        <begin position="36"/>
        <end position="49"/>
    </location>
</feature>
<evidence type="ECO:0000256" key="1">
    <source>
        <dbReference type="ARBA" id="ARBA00004123"/>
    </source>
</evidence>
<feature type="compositionally biased region" description="Low complexity" evidence="7">
    <location>
        <begin position="206"/>
        <end position="216"/>
    </location>
</feature>
<name>A0A182S020_ANOFN</name>
<dbReference type="InterPro" id="IPR051229">
    <property type="entry name" value="ALYREF_mRNA_export"/>
</dbReference>
<dbReference type="PROSITE" id="PS50102">
    <property type="entry name" value="RRM"/>
    <property type="match status" value="1"/>
</dbReference>
<dbReference type="EnsemblMetazoa" id="AFUN011903-RA">
    <property type="protein sequence ID" value="AFUN011903-PA"/>
    <property type="gene ID" value="AFUN011903"/>
</dbReference>
<dbReference type="STRING" id="62324.A0A182S020"/>
<keyword evidence="4 6" id="KW-0694">RNA-binding</keyword>
<dbReference type="SUPFAM" id="SSF54928">
    <property type="entry name" value="RNA-binding domain, RBD"/>
    <property type="match status" value="1"/>
</dbReference>
<protein>
    <recommendedName>
        <fullName evidence="8">RRM domain-containing protein</fullName>
    </recommendedName>
</protein>
<feature type="region of interest" description="Disordered" evidence="7">
    <location>
        <begin position="198"/>
        <end position="266"/>
    </location>
</feature>
<evidence type="ECO:0000256" key="3">
    <source>
        <dbReference type="ARBA" id="ARBA00022816"/>
    </source>
</evidence>
<reference evidence="9" key="1">
    <citation type="submission" date="2020-05" db="UniProtKB">
        <authorList>
            <consortium name="EnsemblMetazoa"/>
        </authorList>
    </citation>
    <scope>IDENTIFICATION</scope>
    <source>
        <strain evidence="9">FUMOZ</strain>
    </source>
</reference>
<proteinExistence type="predicted"/>
<evidence type="ECO:0000256" key="7">
    <source>
        <dbReference type="SAM" id="MobiDB-lite"/>
    </source>
</evidence>
<dbReference type="GO" id="GO:0005634">
    <property type="term" value="C:nucleus"/>
    <property type="evidence" value="ECO:0007669"/>
    <property type="project" value="UniProtKB-SubCell"/>
</dbReference>
<feature type="region of interest" description="Disordered" evidence="7">
    <location>
        <begin position="1"/>
        <end position="78"/>
    </location>
</feature>
<dbReference type="InterPro" id="IPR035979">
    <property type="entry name" value="RBD_domain_sf"/>
</dbReference>
<keyword evidence="3" id="KW-0509">mRNA transport</keyword>
<evidence type="ECO:0000256" key="6">
    <source>
        <dbReference type="PROSITE-ProRule" id="PRU00176"/>
    </source>
</evidence>
<dbReference type="Gene3D" id="3.30.70.330">
    <property type="match status" value="1"/>
</dbReference>
<sequence>MVDKIEMSLDEIIKSQKSSRPRGGGRSGGAGRVNRRPGASSGGNSRNGFRSGGQRNGGASGGGGVLKGRNRGGITRARYGRGDVNSAWKHDMYEGPRKNRLLTTAGIGSLGGGGGPGGASKLLVSNLDFGVSETDINELFAEFGPLRSASVHYDRSGRSLGTADVVFERRSDAIKAMKQYNGVPLDGRPMSIQMATSEIPAPRLPRPAALAASTARSPRKPAGGRGGGAGKSQGGGRGGRGGGGSGGGRRQPRRNENGRRAGRRAGCLHQRHEVKWFTRSAAAAREETFWTTYSVSQQNPTRYLYGNGTVCAAGYV</sequence>
<dbReference type="InterPro" id="IPR012677">
    <property type="entry name" value="Nucleotide-bd_a/b_plait_sf"/>
</dbReference>
<dbReference type="Pfam" id="PF00076">
    <property type="entry name" value="RRM_1"/>
    <property type="match status" value="1"/>
</dbReference>
<dbReference type="CDD" id="cd12680">
    <property type="entry name" value="RRM_THOC4"/>
    <property type="match status" value="1"/>
</dbReference>
<feature type="compositionally biased region" description="Gly residues" evidence="7">
    <location>
        <begin position="22"/>
        <end position="31"/>
    </location>
</feature>
<evidence type="ECO:0000256" key="2">
    <source>
        <dbReference type="ARBA" id="ARBA00022448"/>
    </source>
</evidence>
<keyword evidence="5" id="KW-0539">Nucleus</keyword>
<dbReference type="FunFam" id="3.30.70.330:FF:000273">
    <property type="entry name" value="THO complex subunit 4"/>
    <property type="match status" value="1"/>
</dbReference>
<dbReference type="VEuPathDB" id="VectorBase:AFUN011903"/>
<feature type="compositionally biased region" description="Gly residues" evidence="7">
    <location>
        <begin position="50"/>
        <end position="66"/>
    </location>
</feature>
<feature type="compositionally biased region" description="Basic and acidic residues" evidence="7">
    <location>
        <begin position="1"/>
        <end position="14"/>
    </location>
</feature>
<dbReference type="VEuPathDB" id="VectorBase:AFUN2_011668"/>
<dbReference type="SMART" id="SM00360">
    <property type="entry name" value="RRM"/>
    <property type="match status" value="1"/>
</dbReference>
<feature type="compositionally biased region" description="Gly residues" evidence="7">
    <location>
        <begin position="223"/>
        <end position="249"/>
    </location>
</feature>
<dbReference type="InterPro" id="IPR000504">
    <property type="entry name" value="RRM_dom"/>
</dbReference>
<organism evidence="9">
    <name type="scientific">Anopheles funestus</name>
    <name type="common">African malaria mosquito</name>
    <dbReference type="NCBI Taxonomy" id="62324"/>
    <lineage>
        <taxon>Eukaryota</taxon>
        <taxon>Metazoa</taxon>
        <taxon>Ecdysozoa</taxon>
        <taxon>Arthropoda</taxon>
        <taxon>Hexapoda</taxon>
        <taxon>Insecta</taxon>
        <taxon>Pterygota</taxon>
        <taxon>Neoptera</taxon>
        <taxon>Endopterygota</taxon>
        <taxon>Diptera</taxon>
        <taxon>Nematocera</taxon>
        <taxon>Culicoidea</taxon>
        <taxon>Culicidae</taxon>
        <taxon>Anophelinae</taxon>
        <taxon>Anopheles</taxon>
    </lineage>
</organism>
<dbReference type="GO" id="GO:0003729">
    <property type="term" value="F:mRNA binding"/>
    <property type="evidence" value="ECO:0007669"/>
    <property type="project" value="TreeGrafter"/>
</dbReference>
<evidence type="ECO:0000256" key="4">
    <source>
        <dbReference type="ARBA" id="ARBA00022884"/>
    </source>
</evidence>
<comment type="subcellular location">
    <subcellularLocation>
        <location evidence="1">Nucleus</location>
    </subcellularLocation>
</comment>
<evidence type="ECO:0000256" key="5">
    <source>
        <dbReference type="ARBA" id="ARBA00023242"/>
    </source>
</evidence>
<dbReference type="PANTHER" id="PTHR19965:SF82">
    <property type="entry name" value="THO COMPLEX SUBUNIT 4"/>
    <property type="match status" value="1"/>
</dbReference>
<keyword evidence="2" id="KW-0813">Transport</keyword>
<accession>A0A182S020</accession>
<dbReference type="PANTHER" id="PTHR19965">
    <property type="entry name" value="RNA AND EXPORT FACTOR BINDING PROTEIN"/>
    <property type="match status" value="1"/>
</dbReference>
<feature type="domain" description="RRM" evidence="8">
    <location>
        <begin position="120"/>
        <end position="197"/>
    </location>
</feature>
<evidence type="ECO:0000259" key="8">
    <source>
        <dbReference type="PROSITE" id="PS50102"/>
    </source>
</evidence>
<dbReference type="GO" id="GO:0006406">
    <property type="term" value="P:mRNA export from nucleus"/>
    <property type="evidence" value="ECO:0007669"/>
    <property type="project" value="TreeGrafter"/>
</dbReference>